<protein>
    <submittedName>
        <fullName evidence="1">Transposase</fullName>
    </submittedName>
</protein>
<evidence type="ECO:0000313" key="1">
    <source>
        <dbReference type="EMBL" id="MFD5098260.1"/>
    </source>
</evidence>
<name>A0ABW6FFS3_9ACTN</name>
<gene>
    <name evidence="1" type="ORF">ACFWJN_04645</name>
</gene>
<sequence length="68" mass="7615">MGNKRPQPRRSFTPEFKTEIVELCRRGDRSVGQVDKDFNLAETAVRLGVSQAEAGAGERTAFFAKETR</sequence>
<accession>A0ABW6FFS3</accession>
<reference evidence="1 2" key="1">
    <citation type="submission" date="2024-09" db="EMBL/GenBank/DDBJ databases">
        <title>The Natural Products Discovery Center: Release of the First 8490 Sequenced Strains for Exploring Actinobacteria Biosynthetic Diversity.</title>
        <authorList>
            <person name="Kalkreuter E."/>
            <person name="Kautsar S.A."/>
            <person name="Yang D."/>
            <person name="Bader C.D."/>
            <person name="Teijaro C.N."/>
            <person name="Fluegel L."/>
            <person name="Davis C.M."/>
            <person name="Simpson J.R."/>
            <person name="Lauterbach L."/>
            <person name="Steele A.D."/>
            <person name="Gui C."/>
            <person name="Meng S."/>
            <person name="Li G."/>
            <person name="Viehrig K."/>
            <person name="Ye F."/>
            <person name="Su P."/>
            <person name="Kiefer A.F."/>
            <person name="Nichols A."/>
            <person name="Cepeda A.J."/>
            <person name="Yan W."/>
            <person name="Fan B."/>
            <person name="Jiang Y."/>
            <person name="Adhikari A."/>
            <person name="Zheng C.-J."/>
            <person name="Schuster L."/>
            <person name="Cowan T.M."/>
            <person name="Smanski M.J."/>
            <person name="Chevrette M.G."/>
            <person name="De Carvalho L.P.S."/>
            <person name="Shen B."/>
        </authorList>
    </citation>
    <scope>NUCLEOTIDE SEQUENCE [LARGE SCALE GENOMIC DNA]</scope>
    <source>
        <strain evidence="1 2">NPDC058348</strain>
    </source>
</reference>
<evidence type="ECO:0000313" key="2">
    <source>
        <dbReference type="Proteomes" id="UP001598448"/>
    </source>
</evidence>
<dbReference type="SUPFAM" id="SSF46689">
    <property type="entry name" value="Homeodomain-like"/>
    <property type="match status" value="1"/>
</dbReference>
<comment type="caution">
    <text evidence="1">The sequence shown here is derived from an EMBL/GenBank/DDBJ whole genome shotgun (WGS) entry which is preliminary data.</text>
</comment>
<dbReference type="InterPro" id="IPR009057">
    <property type="entry name" value="Homeodomain-like_sf"/>
</dbReference>
<dbReference type="EMBL" id="JBHXIJ010000017">
    <property type="protein sequence ID" value="MFD5098260.1"/>
    <property type="molecule type" value="Genomic_DNA"/>
</dbReference>
<keyword evidence="2" id="KW-1185">Reference proteome</keyword>
<dbReference type="RefSeq" id="WP_386708895.1">
    <property type="nucleotide sequence ID" value="NZ_JBHXIJ010000017.1"/>
</dbReference>
<dbReference type="Proteomes" id="UP001598448">
    <property type="component" value="Unassembled WGS sequence"/>
</dbReference>
<proteinExistence type="predicted"/>
<organism evidence="1 2">
    <name type="scientific">Streptomyces albidochromogenes</name>
    <dbReference type="NCBI Taxonomy" id="329524"/>
    <lineage>
        <taxon>Bacteria</taxon>
        <taxon>Bacillati</taxon>
        <taxon>Actinomycetota</taxon>
        <taxon>Actinomycetes</taxon>
        <taxon>Kitasatosporales</taxon>
        <taxon>Streptomycetaceae</taxon>
        <taxon>Streptomyces</taxon>
    </lineage>
</organism>